<comment type="caution">
    <text evidence="1">The sequence shown here is derived from an EMBL/GenBank/DDBJ whole genome shotgun (WGS) entry which is preliminary data.</text>
</comment>
<evidence type="ECO:0000313" key="2">
    <source>
        <dbReference type="Proteomes" id="UP001279734"/>
    </source>
</evidence>
<dbReference type="Proteomes" id="UP001279734">
    <property type="component" value="Unassembled WGS sequence"/>
</dbReference>
<proteinExistence type="predicted"/>
<reference evidence="1" key="1">
    <citation type="submission" date="2023-05" db="EMBL/GenBank/DDBJ databases">
        <title>Nepenthes gracilis genome sequencing.</title>
        <authorList>
            <person name="Fukushima K."/>
        </authorList>
    </citation>
    <scope>NUCLEOTIDE SEQUENCE</scope>
    <source>
        <strain evidence="1">SING2019-196</strain>
    </source>
</reference>
<sequence>MPWGENGFHRWPFIKLRGKELEKKIDPYNVSSSNFTSQRDDTKYPPLISGKDTTVEVVSCISGSHGFTSTEENKLRAIAVVGNWIPLTWQRIQAIRCLTGPPIRPPLLAGAMKHLRSAQLTQWINRELITKETTELMTSSFELLCSEKTQQSPERGPKSDLRVLELSQIA</sequence>
<evidence type="ECO:0000313" key="1">
    <source>
        <dbReference type="EMBL" id="GMH22403.1"/>
    </source>
</evidence>
<accession>A0AAD3T3M7</accession>
<dbReference type="AlphaFoldDB" id="A0AAD3T3M7"/>
<gene>
    <name evidence="1" type="ORF">Nepgr_024246</name>
</gene>
<keyword evidence="2" id="KW-1185">Reference proteome</keyword>
<organism evidence="1 2">
    <name type="scientific">Nepenthes gracilis</name>
    <name type="common">Slender pitcher plant</name>
    <dbReference type="NCBI Taxonomy" id="150966"/>
    <lineage>
        <taxon>Eukaryota</taxon>
        <taxon>Viridiplantae</taxon>
        <taxon>Streptophyta</taxon>
        <taxon>Embryophyta</taxon>
        <taxon>Tracheophyta</taxon>
        <taxon>Spermatophyta</taxon>
        <taxon>Magnoliopsida</taxon>
        <taxon>eudicotyledons</taxon>
        <taxon>Gunneridae</taxon>
        <taxon>Pentapetalae</taxon>
        <taxon>Caryophyllales</taxon>
        <taxon>Nepenthaceae</taxon>
        <taxon>Nepenthes</taxon>
    </lineage>
</organism>
<dbReference type="EMBL" id="BSYO01000024">
    <property type="protein sequence ID" value="GMH22403.1"/>
    <property type="molecule type" value="Genomic_DNA"/>
</dbReference>
<protein>
    <submittedName>
        <fullName evidence="1">Uncharacterized protein</fullName>
    </submittedName>
</protein>
<name>A0AAD3T3M7_NEPGR</name>